<keyword evidence="4" id="KW-0539">Nucleus</keyword>
<dbReference type="GO" id="GO:0042797">
    <property type="term" value="P:tRNA transcription by RNA polymerase III"/>
    <property type="evidence" value="ECO:0007669"/>
    <property type="project" value="TreeGrafter"/>
</dbReference>
<dbReference type="Pfam" id="PF05132">
    <property type="entry name" value="RNA_pol_Rpc4"/>
    <property type="match status" value="1"/>
</dbReference>
<feature type="compositionally biased region" description="Basic and acidic residues" evidence="5">
    <location>
        <begin position="1"/>
        <end position="10"/>
    </location>
</feature>
<dbReference type="EMBL" id="JANBUY010000281">
    <property type="protein sequence ID" value="KAJ2860650.1"/>
    <property type="molecule type" value="Genomic_DNA"/>
</dbReference>
<name>A0A9W8IIK6_9FUNG</name>
<dbReference type="PANTHER" id="PTHR13408">
    <property type="entry name" value="DNA-DIRECTED RNA POLYMERASE III"/>
    <property type="match status" value="1"/>
</dbReference>
<evidence type="ECO:0000256" key="2">
    <source>
        <dbReference type="ARBA" id="ARBA00022478"/>
    </source>
</evidence>
<dbReference type="GO" id="GO:0003677">
    <property type="term" value="F:DNA binding"/>
    <property type="evidence" value="ECO:0007669"/>
    <property type="project" value="InterPro"/>
</dbReference>
<protein>
    <recommendedName>
        <fullName evidence="8">DNA-directed RNA polymerase III subunit RPC4</fullName>
    </recommendedName>
</protein>
<dbReference type="Proteomes" id="UP001140074">
    <property type="component" value="Unassembled WGS sequence"/>
</dbReference>
<dbReference type="GO" id="GO:0005666">
    <property type="term" value="C:RNA polymerase III complex"/>
    <property type="evidence" value="ECO:0007669"/>
    <property type="project" value="InterPro"/>
</dbReference>
<sequence>MPDIPDEKPARGRGAPARGRGRGRGAPAGTPPVAGALPSERLSSIRNRPATITPAAAAPVASGSTAPKMRFTPTIPVRRNKKEPSALLADKKPEIKREFNSKFERGRGRGIRGGRGQPELVQAVAGPFAQGPASLGNTAARRAMGSVFLGGSSSSSGISGGGSGIIGSGGRVMKPGTSLPGIAGGGGFVEGDDKMDVDGSYGENAPLVSVTDHNEELAIDKLAVQTEEMAIAAAESMNLLNLDTTVADLFTRTTTAEGYDDDDERLVVFQLPGMPEFALSESTIEARREQQKSQESIGDVKPNISELDAAAELVAMAADVKPDLTALTIEDEDKVENNKEETNNEEGAVVEGRIGTLVVLKSGAVKMKIGDILMDVSRGADCQFFRGLMALDGEQGENNHTAFLLGNVDAVALCTPDLENIL</sequence>
<evidence type="ECO:0000313" key="6">
    <source>
        <dbReference type="EMBL" id="KAJ2860650.1"/>
    </source>
</evidence>
<dbReference type="AlphaFoldDB" id="A0A9W8IIK6"/>
<evidence type="ECO:0000313" key="7">
    <source>
        <dbReference type="Proteomes" id="UP001140074"/>
    </source>
</evidence>
<keyword evidence="2" id="KW-0240">DNA-directed RNA polymerase</keyword>
<evidence type="ECO:0000256" key="1">
    <source>
        <dbReference type="ARBA" id="ARBA00004123"/>
    </source>
</evidence>
<dbReference type="PANTHER" id="PTHR13408:SF0">
    <property type="entry name" value="DNA-DIRECTED RNA POLYMERASE III SUBUNIT RPC4"/>
    <property type="match status" value="1"/>
</dbReference>
<evidence type="ECO:0000256" key="5">
    <source>
        <dbReference type="SAM" id="MobiDB-lite"/>
    </source>
</evidence>
<gene>
    <name evidence="6" type="ORF">GGH94_005385</name>
</gene>
<comment type="subcellular location">
    <subcellularLocation>
        <location evidence="1">Nucleus</location>
    </subcellularLocation>
</comment>
<evidence type="ECO:0000256" key="4">
    <source>
        <dbReference type="ARBA" id="ARBA00023242"/>
    </source>
</evidence>
<keyword evidence="7" id="KW-1185">Reference proteome</keyword>
<feature type="compositionally biased region" description="Low complexity" evidence="5">
    <location>
        <begin position="49"/>
        <end position="67"/>
    </location>
</feature>
<dbReference type="InterPro" id="IPR007811">
    <property type="entry name" value="RPC4"/>
</dbReference>
<accession>A0A9W8IIK6</accession>
<organism evidence="6 7">
    <name type="scientific">Coemansia aciculifera</name>
    <dbReference type="NCBI Taxonomy" id="417176"/>
    <lineage>
        <taxon>Eukaryota</taxon>
        <taxon>Fungi</taxon>
        <taxon>Fungi incertae sedis</taxon>
        <taxon>Zoopagomycota</taxon>
        <taxon>Kickxellomycotina</taxon>
        <taxon>Kickxellomycetes</taxon>
        <taxon>Kickxellales</taxon>
        <taxon>Kickxellaceae</taxon>
        <taxon>Coemansia</taxon>
    </lineage>
</organism>
<feature type="compositionally biased region" description="Low complexity" evidence="5">
    <location>
        <begin position="25"/>
        <end position="38"/>
    </location>
</feature>
<keyword evidence="3" id="KW-0804">Transcription</keyword>
<feature type="region of interest" description="Disordered" evidence="5">
    <location>
        <begin position="1"/>
        <end position="74"/>
    </location>
</feature>
<reference evidence="6" key="1">
    <citation type="submission" date="2022-07" db="EMBL/GenBank/DDBJ databases">
        <title>Phylogenomic reconstructions and comparative analyses of Kickxellomycotina fungi.</title>
        <authorList>
            <person name="Reynolds N.K."/>
            <person name="Stajich J.E."/>
            <person name="Barry K."/>
            <person name="Grigoriev I.V."/>
            <person name="Crous P."/>
            <person name="Smith M.E."/>
        </authorList>
    </citation>
    <scope>NUCLEOTIDE SEQUENCE</scope>
    <source>
        <strain evidence="6">RSA 476</strain>
    </source>
</reference>
<comment type="caution">
    <text evidence="6">The sequence shown here is derived from an EMBL/GenBank/DDBJ whole genome shotgun (WGS) entry which is preliminary data.</text>
</comment>
<evidence type="ECO:0000256" key="3">
    <source>
        <dbReference type="ARBA" id="ARBA00023163"/>
    </source>
</evidence>
<evidence type="ECO:0008006" key="8">
    <source>
        <dbReference type="Google" id="ProtNLM"/>
    </source>
</evidence>
<proteinExistence type="predicted"/>